<dbReference type="EMBL" id="MEVA01000012">
    <property type="protein sequence ID" value="OGC47355.1"/>
    <property type="molecule type" value="Genomic_DNA"/>
</dbReference>
<evidence type="ECO:0000313" key="1">
    <source>
        <dbReference type="EMBL" id="OGC47355.1"/>
    </source>
</evidence>
<dbReference type="Proteomes" id="UP000176608">
    <property type="component" value="Unassembled WGS sequence"/>
</dbReference>
<reference evidence="1 2" key="1">
    <citation type="journal article" date="2016" name="Nat. Commun.">
        <title>Thousands of microbial genomes shed light on interconnected biogeochemical processes in an aquifer system.</title>
        <authorList>
            <person name="Anantharaman K."/>
            <person name="Brown C.T."/>
            <person name="Hug L.A."/>
            <person name="Sharon I."/>
            <person name="Castelle C.J."/>
            <person name="Probst A.J."/>
            <person name="Thomas B.C."/>
            <person name="Singh A."/>
            <person name="Wilkins M.J."/>
            <person name="Karaoz U."/>
            <person name="Brodie E.L."/>
            <person name="Williams K.H."/>
            <person name="Hubbard S.S."/>
            <person name="Banfield J.F."/>
        </authorList>
    </citation>
    <scope>NUCLEOTIDE SEQUENCE [LARGE SCALE GENOMIC DNA]</scope>
</reference>
<comment type="caution">
    <text evidence="1">The sequence shown here is derived from an EMBL/GenBank/DDBJ whole genome shotgun (WGS) entry which is preliminary data.</text>
</comment>
<proteinExistence type="predicted"/>
<gene>
    <name evidence="1" type="ORF">A2886_01885</name>
</gene>
<evidence type="ECO:0000313" key="2">
    <source>
        <dbReference type="Proteomes" id="UP000176608"/>
    </source>
</evidence>
<organism evidence="1 2">
    <name type="scientific">candidate division WWE3 bacterium RIFCSPHIGHO2_01_FULL_42_13</name>
    <dbReference type="NCBI Taxonomy" id="1802617"/>
    <lineage>
        <taxon>Bacteria</taxon>
        <taxon>Katanobacteria</taxon>
    </lineage>
</organism>
<name>A0A1F4UQW9_UNCKA</name>
<accession>A0A1F4UQW9</accession>
<protein>
    <submittedName>
        <fullName evidence="1">Uncharacterized protein</fullName>
    </submittedName>
</protein>
<sequence length="874" mass="93794">MKQSVLKTVLSMVFLSVILFFPYSKNVFAYTTDEVFVDFNSEFVPGTNDRCSKANSGFISICGQVRQTAILSSTIAGDDTKHTNRPVKNATINVYLGADGTTTGKKEGKLTERLEQAVTNADGIFNLGIPQGVGVDGKVYVAVICGRALKDLYALDTSSDFVNFDIAVPCGTDAGQPVPAPEDLTHASREGFLSCKEEEFGVGYSESAGTTIDVPLIDPNADPKYLGSYNYPVSQTEEASEPLIGKFAQDTLFALQDIPSLIYSVVGSVYSVVSSPKHEDFGSEDAPLASCQDILCCFQGISTGGICGNKNMQTCGNIGTGLMDPYESKEVCSPARTDRSKTICVDGGADVSLDEFISRYNVYPTWFCRGPNSSAKVEVDSEAVNDSYDSNYIEPFEQKIFSILPKENTEQFSLPKGINITSTNFDDSIAPPIAYISQPFTKIQGIDSAGNINPDLEFPKEGSYYRLGLAETLCGCVQTEGVYGKCLGSGTNQGPANISLFRIEGEADTDAGGYAYVPPGSTLTNFFGVDVARFFIGAVDHVLSVFQPPYDGEESGPCAPMIEIEIPDPPGPPIIVEVPGPYICEGDIKDTLETKITVAKSPGAEVAVGLRQMMAAFQPPFTEIPAMGGGYTIDVEATNEDGQDVGKGKDVFLDYGLNGAVNYADRLRQFVSEPVVSKNASLNEPTFYIGGGGPPVPPGEIDCDLNAPDVNIAGLISKEAFGQLADRWINNQNFADECYNDTVRRAVAKGVNPAYLLFVWLGESGASNFSGNYQDFGINLASVVGFNAQIERSLITLTGTPHNFCATNGIPPWPSKLYGHFACYIAGDRNQSGSDYQRLKARIEAFYETFVTVLWPTIAPGCPLSTGPTDNTCP</sequence>
<dbReference type="AlphaFoldDB" id="A0A1F4UQW9"/>